<dbReference type="Proteomes" id="UP000537161">
    <property type="component" value="Unassembled WGS sequence"/>
</dbReference>
<keyword evidence="3" id="KW-1185">Reference proteome</keyword>
<dbReference type="InterPro" id="IPR043519">
    <property type="entry name" value="NT_sf"/>
</dbReference>
<gene>
    <name evidence="2" type="ORF">FHR21_002737</name>
</gene>
<comment type="caution">
    <text evidence="2">The sequence shown here is derived from an EMBL/GenBank/DDBJ whole genome shotgun (WGS) entry which is preliminary data.</text>
</comment>
<sequence>MKIEIDHLPAKRQGELERIKTVLMEEFARSIERATQPGKRNGKILKIILFGSYARDDWVDEPDNGYQSDFDLLIIVSHEDLTDIADYWYIAEDKILRDRSIGRTVNIIVHTLAEVNRALTRGEYFWVDIIRDGILLYDLPNHALATPKPLTAADAYEMAKEYFDEGYAEAGRRLEAFAFEFDKAKGDKGWLKGAAFALHQAVERLYGCYLLTTTFYFPRSHNIKFLRSLAEGQESRLIQAWLRNTKIDRRRFELLKRAYVEARYSPNYEISADDLEALAASACNLRDIVQTICMDRIEQLRVESKKS</sequence>
<dbReference type="InterPro" id="IPR007842">
    <property type="entry name" value="HEPN_dom"/>
</dbReference>
<feature type="domain" description="HEPN" evidence="1">
    <location>
        <begin position="172"/>
        <end position="292"/>
    </location>
</feature>
<evidence type="ECO:0000313" key="3">
    <source>
        <dbReference type="Proteomes" id="UP000537161"/>
    </source>
</evidence>
<organism evidence="2 3">
    <name type="scientific">Sphingopyxis panaciterrulae</name>
    <dbReference type="NCBI Taxonomy" id="462372"/>
    <lineage>
        <taxon>Bacteria</taxon>
        <taxon>Pseudomonadati</taxon>
        <taxon>Pseudomonadota</taxon>
        <taxon>Alphaproteobacteria</taxon>
        <taxon>Sphingomonadales</taxon>
        <taxon>Sphingomonadaceae</taxon>
        <taxon>Sphingopyxis</taxon>
    </lineage>
</organism>
<dbReference type="AlphaFoldDB" id="A0A7W9ESW9"/>
<dbReference type="EMBL" id="JACIJH010000009">
    <property type="protein sequence ID" value="MBB5707371.1"/>
    <property type="molecule type" value="Genomic_DNA"/>
</dbReference>
<dbReference type="Gene3D" id="1.20.120.330">
    <property type="entry name" value="Nucleotidyltransferases domain 2"/>
    <property type="match status" value="1"/>
</dbReference>
<dbReference type="Gene3D" id="3.30.460.10">
    <property type="entry name" value="Beta Polymerase, domain 2"/>
    <property type="match status" value="1"/>
</dbReference>
<dbReference type="PROSITE" id="PS50910">
    <property type="entry name" value="HEPN"/>
    <property type="match status" value="1"/>
</dbReference>
<dbReference type="PANTHER" id="PTHR33933:SF1">
    <property type="entry name" value="PROTEIN ADENYLYLTRANSFERASE MNTA-RELATED"/>
    <property type="match status" value="1"/>
</dbReference>
<evidence type="ECO:0000313" key="2">
    <source>
        <dbReference type="EMBL" id="MBB5707371.1"/>
    </source>
</evidence>
<dbReference type="SUPFAM" id="SSF81301">
    <property type="entry name" value="Nucleotidyltransferase"/>
    <property type="match status" value="1"/>
</dbReference>
<accession>A0A7W9ESW9</accession>
<reference evidence="2 3" key="1">
    <citation type="submission" date="2020-08" db="EMBL/GenBank/DDBJ databases">
        <title>Genomic Encyclopedia of Type Strains, Phase IV (KMG-IV): sequencing the most valuable type-strain genomes for metagenomic binning, comparative biology and taxonomic classification.</title>
        <authorList>
            <person name="Goeker M."/>
        </authorList>
    </citation>
    <scope>NUCLEOTIDE SEQUENCE [LARGE SCALE GENOMIC DNA]</scope>
    <source>
        <strain evidence="2 3">DSM 27163</strain>
    </source>
</reference>
<dbReference type="PANTHER" id="PTHR33933">
    <property type="entry name" value="NUCLEOTIDYLTRANSFERASE"/>
    <property type="match status" value="1"/>
</dbReference>
<dbReference type="CDD" id="cd05403">
    <property type="entry name" value="NT_KNTase_like"/>
    <property type="match status" value="1"/>
</dbReference>
<dbReference type="InterPro" id="IPR052548">
    <property type="entry name" value="Type_VII_TA_antitoxin"/>
</dbReference>
<dbReference type="SMART" id="SM00748">
    <property type="entry name" value="HEPN"/>
    <property type="match status" value="1"/>
</dbReference>
<dbReference type="Pfam" id="PF05168">
    <property type="entry name" value="HEPN"/>
    <property type="match status" value="1"/>
</dbReference>
<proteinExistence type="predicted"/>
<keyword evidence="2" id="KW-0808">Transferase</keyword>
<evidence type="ECO:0000259" key="1">
    <source>
        <dbReference type="PROSITE" id="PS50910"/>
    </source>
</evidence>
<dbReference type="GO" id="GO:0016740">
    <property type="term" value="F:transferase activity"/>
    <property type="evidence" value="ECO:0007669"/>
    <property type="project" value="UniProtKB-KW"/>
</dbReference>
<name>A0A7W9ESW9_9SPHN</name>
<protein>
    <submittedName>
        <fullName evidence="2">Putative nucleotidyltransferase</fullName>
    </submittedName>
</protein>
<dbReference type="SUPFAM" id="SSF81593">
    <property type="entry name" value="Nucleotidyltransferase substrate binding subunit/domain"/>
    <property type="match status" value="1"/>
</dbReference>
<dbReference type="RefSeq" id="WP_184099164.1">
    <property type="nucleotide sequence ID" value="NZ_JACIJH010000009.1"/>
</dbReference>